<dbReference type="InterPro" id="IPR028022">
    <property type="entry name" value="DUF4600"/>
</dbReference>
<name>A0A8B8CVY5_CRAVI</name>
<keyword evidence="2" id="KW-1185">Reference proteome</keyword>
<protein>
    <submittedName>
        <fullName evidence="3">Uncharacterized protein LOC111121584</fullName>
    </submittedName>
</protein>
<evidence type="ECO:0000256" key="1">
    <source>
        <dbReference type="SAM" id="MobiDB-lite"/>
    </source>
</evidence>
<dbReference type="AlphaFoldDB" id="A0A8B8CVY5"/>
<reference evidence="3" key="1">
    <citation type="submission" date="2025-08" db="UniProtKB">
        <authorList>
            <consortium name="RefSeq"/>
        </authorList>
    </citation>
    <scope>IDENTIFICATION</scope>
    <source>
        <tissue evidence="3">Whole sample</tissue>
    </source>
</reference>
<sequence>MDIIREMEAEAEKTVDQESEWKTRYNYQTLYNTSLRKQVKKMRGEARLLRNGVTLSQVSADMDRMSTAGCRQHVKHLKTELLSLRGLCTSYDHKLDEESAEYIRAQEEILSIVNDVRFKQAMRIEEQEKRDSSLPPINARPPLDNLPTTRARANNLPATRPRVNLPSARPIVNDLLTTRPQGHKMSLHQEKLPNIKPHPLQQKSSYLQMYEKTKARKQPKSLPKSAVKRVHFSFDAL</sequence>
<dbReference type="RefSeq" id="XP_022318631.1">
    <property type="nucleotide sequence ID" value="XM_022462923.1"/>
</dbReference>
<dbReference type="PANTHER" id="PTHR28671:SF3">
    <property type="entry name" value="COILED-COIL DOMAIN-CONTAINING PROTEIN 169"/>
    <property type="match status" value="1"/>
</dbReference>
<accession>A0A8B8CVY5</accession>
<evidence type="ECO:0000313" key="3">
    <source>
        <dbReference type="RefSeq" id="XP_022318631.1"/>
    </source>
</evidence>
<dbReference type="Proteomes" id="UP000694844">
    <property type="component" value="Chromosome 2"/>
</dbReference>
<organism evidence="2 3">
    <name type="scientific">Crassostrea virginica</name>
    <name type="common">Eastern oyster</name>
    <dbReference type="NCBI Taxonomy" id="6565"/>
    <lineage>
        <taxon>Eukaryota</taxon>
        <taxon>Metazoa</taxon>
        <taxon>Spiralia</taxon>
        <taxon>Lophotrochozoa</taxon>
        <taxon>Mollusca</taxon>
        <taxon>Bivalvia</taxon>
        <taxon>Autobranchia</taxon>
        <taxon>Pteriomorphia</taxon>
        <taxon>Ostreida</taxon>
        <taxon>Ostreoidea</taxon>
        <taxon>Ostreidae</taxon>
        <taxon>Crassostrea</taxon>
    </lineage>
</organism>
<evidence type="ECO:0000313" key="2">
    <source>
        <dbReference type="Proteomes" id="UP000694844"/>
    </source>
</evidence>
<dbReference type="KEGG" id="cvn:111121584"/>
<dbReference type="GeneID" id="111121584"/>
<feature type="region of interest" description="Disordered" evidence="1">
    <location>
        <begin position="127"/>
        <end position="150"/>
    </location>
</feature>
<gene>
    <name evidence="3" type="primary">LOC111121584</name>
</gene>
<dbReference type="OrthoDB" id="6081555at2759"/>
<dbReference type="PANTHER" id="PTHR28671">
    <property type="entry name" value="COILED-COIL DOMAIN-CONTAINING PROTEIN 169"/>
    <property type="match status" value="1"/>
</dbReference>
<proteinExistence type="predicted"/>
<dbReference type="Pfam" id="PF15372">
    <property type="entry name" value="DUF4600"/>
    <property type="match status" value="1"/>
</dbReference>